<protein>
    <recommendedName>
        <fullName evidence="4">Outer membrane protein</fullName>
    </recommendedName>
</protein>
<feature type="signal peptide" evidence="1">
    <location>
        <begin position="1"/>
        <end position="24"/>
    </location>
</feature>
<evidence type="ECO:0000313" key="3">
    <source>
        <dbReference type="Proteomes" id="UP001161390"/>
    </source>
</evidence>
<evidence type="ECO:0008006" key="4">
    <source>
        <dbReference type="Google" id="ProtNLM"/>
    </source>
</evidence>
<organism evidence="2 3">
    <name type="scientific">Algimonas porphyrae</name>
    <dbReference type="NCBI Taxonomy" id="1128113"/>
    <lineage>
        <taxon>Bacteria</taxon>
        <taxon>Pseudomonadati</taxon>
        <taxon>Pseudomonadota</taxon>
        <taxon>Alphaproteobacteria</taxon>
        <taxon>Maricaulales</taxon>
        <taxon>Robiginitomaculaceae</taxon>
        <taxon>Algimonas</taxon>
    </lineage>
</organism>
<sequence>MKKSIIAASAICTASLFASAPAYAQDSDVSVSVSIDYVTEYVFRGVSFEDEAIQPGVELGFGNFTLGTWASTGLGSDSLADTDEIDVYAGYSFPLSDLVSGSVGATWYHFPDGTDTYEGYVGLGFDTALAPSLTAYYDVELEALTLEGGIGHSIPTGDKTSFDLGLVGGVVTVDGPGDYEWATASAALTYAINDVGSVYAGLNVTLNSEDVLNFSAGTPDDSLIWAGVGIAAGF</sequence>
<gene>
    <name evidence="2" type="ORF">GCM10007854_17030</name>
</gene>
<accession>A0ABQ5UZM5</accession>
<name>A0ABQ5UZM5_9PROT</name>
<reference evidence="2" key="2">
    <citation type="submission" date="2023-01" db="EMBL/GenBank/DDBJ databases">
        <title>Draft genome sequence of Algimonas porphyrae strain NBRC 108216.</title>
        <authorList>
            <person name="Sun Q."/>
            <person name="Mori K."/>
        </authorList>
    </citation>
    <scope>NUCLEOTIDE SEQUENCE</scope>
    <source>
        <strain evidence="2">NBRC 108216</strain>
    </source>
</reference>
<dbReference type="EMBL" id="BSNJ01000003">
    <property type="protein sequence ID" value="GLQ20748.1"/>
    <property type="molecule type" value="Genomic_DNA"/>
</dbReference>
<evidence type="ECO:0000256" key="1">
    <source>
        <dbReference type="SAM" id="SignalP"/>
    </source>
</evidence>
<proteinExistence type="predicted"/>
<feature type="chain" id="PRO_5047051830" description="Outer membrane protein" evidence="1">
    <location>
        <begin position="25"/>
        <end position="234"/>
    </location>
</feature>
<dbReference type="Proteomes" id="UP001161390">
    <property type="component" value="Unassembled WGS sequence"/>
</dbReference>
<keyword evidence="3" id="KW-1185">Reference proteome</keyword>
<dbReference type="RefSeq" id="WP_284371577.1">
    <property type="nucleotide sequence ID" value="NZ_BSNJ01000003.1"/>
</dbReference>
<keyword evidence="1" id="KW-0732">Signal</keyword>
<dbReference type="Pfam" id="PF09694">
    <property type="entry name" value="Gcw_chp"/>
    <property type="match status" value="1"/>
</dbReference>
<dbReference type="InterPro" id="IPR010239">
    <property type="entry name" value="CHP02001"/>
</dbReference>
<comment type="caution">
    <text evidence="2">The sequence shown here is derived from an EMBL/GenBank/DDBJ whole genome shotgun (WGS) entry which is preliminary data.</text>
</comment>
<reference evidence="2" key="1">
    <citation type="journal article" date="2014" name="Int. J. Syst. Evol. Microbiol.">
        <title>Complete genome of a new Firmicutes species belonging to the dominant human colonic microbiota ('Ruminococcus bicirculans') reveals two chromosomes and a selective capacity to utilize plant glucans.</title>
        <authorList>
            <consortium name="NISC Comparative Sequencing Program"/>
            <person name="Wegmann U."/>
            <person name="Louis P."/>
            <person name="Goesmann A."/>
            <person name="Henrissat B."/>
            <person name="Duncan S.H."/>
            <person name="Flint H.J."/>
        </authorList>
    </citation>
    <scope>NUCLEOTIDE SEQUENCE</scope>
    <source>
        <strain evidence="2">NBRC 108216</strain>
    </source>
</reference>
<evidence type="ECO:0000313" key="2">
    <source>
        <dbReference type="EMBL" id="GLQ20748.1"/>
    </source>
</evidence>